<accession>A0ABU3G330</accession>
<gene>
    <name evidence="1" type="ORF">Q4Q50_15270</name>
</gene>
<evidence type="ECO:0000313" key="2">
    <source>
        <dbReference type="Proteomes" id="UP001249505"/>
    </source>
</evidence>
<reference evidence="1 2" key="1">
    <citation type="submission" date="2023-07" db="EMBL/GenBank/DDBJ databases">
        <title>Novel Shewanella species isolated from Baltic Sea sediments.</title>
        <authorList>
            <person name="Martin-Rodriguez A.J."/>
        </authorList>
    </citation>
    <scope>NUCLEOTIDE SEQUENCE [LARGE SCALE GENOMIC DNA]</scope>
    <source>
        <strain evidence="1 2">SP2S1-2</strain>
    </source>
</reference>
<evidence type="ECO:0000313" key="1">
    <source>
        <dbReference type="EMBL" id="MDT3281643.1"/>
    </source>
</evidence>
<sequence>MDETTWVVTEEPLGVRVDFDLRTEENCFIELFFTKKDIEQLMNMDTFGKYSLELDGISGNVSRTRGDINRNKLAFTYLNGGTGYGSVYYNHGKLKKIMISAIEKIWKLEKEI</sequence>
<protein>
    <submittedName>
        <fullName evidence="1">Uncharacterized protein</fullName>
    </submittedName>
</protein>
<organism evidence="1 2">
    <name type="scientific">Shewanella scandinavica</name>
    <dbReference type="NCBI Taxonomy" id="3063538"/>
    <lineage>
        <taxon>Bacteria</taxon>
        <taxon>Pseudomonadati</taxon>
        <taxon>Pseudomonadota</taxon>
        <taxon>Gammaproteobacteria</taxon>
        <taxon>Alteromonadales</taxon>
        <taxon>Shewanellaceae</taxon>
        <taxon>Shewanella</taxon>
    </lineage>
</organism>
<dbReference type="RefSeq" id="WP_311900039.1">
    <property type="nucleotide sequence ID" value="NZ_JAUOES010000018.1"/>
</dbReference>
<dbReference type="EMBL" id="JAUOES010000018">
    <property type="protein sequence ID" value="MDT3281643.1"/>
    <property type="molecule type" value="Genomic_DNA"/>
</dbReference>
<proteinExistence type="predicted"/>
<keyword evidence="2" id="KW-1185">Reference proteome</keyword>
<dbReference type="Proteomes" id="UP001249505">
    <property type="component" value="Unassembled WGS sequence"/>
</dbReference>
<comment type="caution">
    <text evidence="1">The sequence shown here is derived from an EMBL/GenBank/DDBJ whole genome shotgun (WGS) entry which is preliminary data.</text>
</comment>
<name>A0ABU3G330_9GAMM</name>